<dbReference type="GO" id="GO:0010436">
    <property type="term" value="F:carotenoid dioxygenase activity"/>
    <property type="evidence" value="ECO:0007669"/>
    <property type="project" value="UniProtKB-UniRule"/>
</dbReference>
<keyword evidence="1" id="KW-0223">Dioxygenase</keyword>
<keyword evidence="1" id="KW-0560">Oxidoreductase</keyword>
<feature type="chain" id="PRO_5032319933" description="Probable beta-carotene 15,15'-dioxygenase" evidence="2">
    <location>
        <begin position="24"/>
        <end position="288"/>
    </location>
</feature>
<keyword evidence="1" id="KW-0408">Iron</keyword>
<evidence type="ECO:0000313" key="3">
    <source>
        <dbReference type="EMBL" id="MBB4154223.1"/>
    </source>
</evidence>
<reference evidence="3 4" key="1">
    <citation type="submission" date="2020-08" db="EMBL/GenBank/DDBJ databases">
        <title>Genomic Encyclopedia of Type Strains, Phase IV (KMG-IV): sequencing the most valuable type-strain genomes for metagenomic binning, comparative biology and taxonomic classification.</title>
        <authorList>
            <person name="Goeker M."/>
        </authorList>
    </citation>
    <scope>NUCLEOTIDE SEQUENCE [LARGE SCALE GENOMIC DNA]</scope>
    <source>
        <strain evidence="3 4">YC6723</strain>
    </source>
</reference>
<keyword evidence="1" id="KW-1133">Transmembrane helix</keyword>
<proteinExistence type="inferred from homology"/>
<feature type="transmembrane region" description="Helical" evidence="1">
    <location>
        <begin position="107"/>
        <end position="126"/>
    </location>
</feature>
<comment type="caution">
    <text evidence="3">The sequence shown here is derived from an EMBL/GenBank/DDBJ whole genome shotgun (WGS) entry which is preliminary data.</text>
</comment>
<keyword evidence="3" id="KW-0503">Monooxygenase</keyword>
<keyword evidence="2" id="KW-0732">Signal</keyword>
<feature type="transmembrane region" description="Helical" evidence="1">
    <location>
        <begin position="77"/>
        <end position="95"/>
    </location>
</feature>
<feature type="transmembrane region" description="Helical" evidence="1">
    <location>
        <begin position="29"/>
        <end position="48"/>
    </location>
</feature>
<dbReference type="GO" id="GO:0016121">
    <property type="term" value="P:carotene catabolic process"/>
    <property type="evidence" value="ECO:0007669"/>
    <property type="project" value="UniProtKB-UniRule"/>
</dbReference>
<comment type="function">
    <text evidence="1">Catalyzes the cleavage of beta-carotene at its central double bond (15,15') to yield two molecules of all-trans-retinal.</text>
</comment>
<keyword evidence="1" id="KW-0479">Metal-binding</keyword>
<feature type="transmembrane region" description="Helical" evidence="1">
    <location>
        <begin position="209"/>
        <end position="231"/>
    </location>
</feature>
<comment type="subcellular location">
    <subcellularLocation>
        <location evidence="1">Cell membrane</location>
        <topology evidence="1">Multi-pass membrane protein</topology>
    </subcellularLocation>
</comment>
<comment type="caution">
    <text evidence="1">Lacks conserved residue(s) required for the propagation of feature annotation.</text>
</comment>
<protein>
    <recommendedName>
        <fullName evidence="1">Probable beta-carotene 15,15'-dioxygenase</fullName>
        <ecNumber evidence="1">1.13.11.63</ecNumber>
    </recommendedName>
</protein>
<dbReference type="GO" id="GO:0003834">
    <property type="term" value="F:beta-carotene 15,15'-dioxygenase activity"/>
    <property type="evidence" value="ECO:0007669"/>
    <property type="project" value="UniProtKB-EC"/>
</dbReference>
<gene>
    <name evidence="3" type="ORF">GGQ80_002133</name>
</gene>
<dbReference type="GO" id="GO:0004497">
    <property type="term" value="F:monooxygenase activity"/>
    <property type="evidence" value="ECO:0007669"/>
    <property type="project" value="UniProtKB-KW"/>
</dbReference>
<evidence type="ECO:0000256" key="2">
    <source>
        <dbReference type="SAM" id="SignalP"/>
    </source>
</evidence>
<name>A0A840F4I7_9SPHN</name>
<comment type="similarity">
    <text evidence="1">Belongs to the Brp/Blh beta-carotene diooxygenase family.</text>
</comment>
<dbReference type="GO" id="GO:0005506">
    <property type="term" value="F:iron ion binding"/>
    <property type="evidence" value="ECO:0007669"/>
    <property type="project" value="UniProtKB-UniRule"/>
</dbReference>
<keyword evidence="1" id="KW-0812">Transmembrane</keyword>
<comment type="cofactor">
    <cofactor evidence="1">
        <name>Fe(2+)</name>
        <dbReference type="ChEBI" id="CHEBI:29033"/>
    </cofactor>
</comment>
<dbReference type="EC" id="1.13.11.63" evidence="1"/>
<feature type="transmembrane region" description="Helical" evidence="1">
    <location>
        <begin position="138"/>
        <end position="159"/>
    </location>
</feature>
<dbReference type="InterPro" id="IPR022270">
    <property type="entry name" value="Blh_diox"/>
</dbReference>
<evidence type="ECO:0000313" key="4">
    <source>
        <dbReference type="Proteomes" id="UP000529795"/>
    </source>
</evidence>
<organism evidence="3 4">
    <name type="scientific">Sphingomonas jinjuensis</name>
    <dbReference type="NCBI Taxonomy" id="535907"/>
    <lineage>
        <taxon>Bacteria</taxon>
        <taxon>Pseudomonadati</taxon>
        <taxon>Pseudomonadota</taxon>
        <taxon>Alphaproteobacteria</taxon>
        <taxon>Sphingomonadales</taxon>
        <taxon>Sphingomonadaceae</taxon>
        <taxon>Sphingomonas</taxon>
    </lineage>
</organism>
<sequence>MKRRAAWLMLTAAAAAASSASLAGQLAFAIAGIGVVGMLHGAGDLAVVEPAKRPAFLSAYAVVSLATMLWWTADPSVALPAFLVASAVHFGLEDAPHGSIAERGARGIALIAAPAALHPAGYASLLRVAGGASFGVSTFTPIIAQAGGIAGTALLWLAWRRRDVRLAGGMAALLLLPPLVGFTIGFLMLHALPQTFEHRDRLGCSTTYAYLRTVAPVFAAAVLLAGLVAVILHHVDPSGVRGLFAGIAALAMPHLLVTPLFEPRDAREPAGDWSRTRQDAWNRGAAHG</sequence>
<feature type="transmembrane region" description="Helical" evidence="1">
    <location>
        <begin position="166"/>
        <end position="189"/>
    </location>
</feature>
<dbReference type="EMBL" id="JACIEV010000005">
    <property type="protein sequence ID" value="MBB4154223.1"/>
    <property type="molecule type" value="Genomic_DNA"/>
</dbReference>
<evidence type="ECO:0000256" key="1">
    <source>
        <dbReference type="HAMAP-Rule" id="MF_02093"/>
    </source>
</evidence>
<feature type="transmembrane region" description="Helical" evidence="1">
    <location>
        <begin position="243"/>
        <end position="261"/>
    </location>
</feature>
<accession>A0A840F4I7</accession>
<dbReference type="RefSeq" id="WP_183984531.1">
    <property type="nucleotide sequence ID" value="NZ_JACIEV010000005.1"/>
</dbReference>
<feature type="signal peptide" evidence="2">
    <location>
        <begin position="1"/>
        <end position="23"/>
    </location>
</feature>
<dbReference type="Pfam" id="PF15461">
    <property type="entry name" value="BCD"/>
    <property type="match status" value="1"/>
</dbReference>
<dbReference type="Proteomes" id="UP000529795">
    <property type="component" value="Unassembled WGS sequence"/>
</dbReference>
<dbReference type="GO" id="GO:0005886">
    <property type="term" value="C:plasma membrane"/>
    <property type="evidence" value="ECO:0007669"/>
    <property type="project" value="UniProtKB-SubCell"/>
</dbReference>
<dbReference type="HAMAP" id="MF_02093">
    <property type="entry name" value="Beta_carotene_diox"/>
    <property type="match status" value="1"/>
</dbReference>
<dbReference type="NCBIfam" id="TIGR03753">
    <property type="entry name" value="blh_monoox"/>
    <property type="match status" value="1"/>
</dbReference>
<dbReference type="AlphaFoldDB" id="A0A840F4I7"/>
<comment type="catalytic activity">
    <reaction evidence="1">
        <text>all-trans-beta-carotene + O2 = 2 all-trans-retinal</text>
        <dbReference type="Rhea" id="RHEA:32887"/>
        <dbReference type="ChEBI" id="CHEBI:15379"/>
        <dbReference type="ChEBI" id="CHEBI:17579"/>
        <dbReference type="ChEBI" id="CHEBI:17898"/>
        <dbReference type="EC" id="1.13.11.63"/>
    </reaction>
</comment>
<keyword evidence="1" id="KW-0472">Membrane</keyword>
<keyword evidence="4" id="KW-1185">Reference proteome</keyword>
<keyword evidence="1" id="KW-1003">Cell membrane</keyword>